<dbReference type="CDD" id="cd06558">
    <property type="entry name" value="crotonase-like"/>
    <property type="match status" value="1"/>
</dbReference>
<dbReference type="InterPro" id="IPR014748">
    <property type="entry name" value="Enoyl-CoA_hydra_C"/>
</dbReference>
<dbReference type="InterPro" id="IPR029045">
    <property type="entry name" value="ClpP/crotonase-like_dom_sf"/>
</dbReference>
<dbReference type="Gene3D" id="3.90.226.10">
    <property type="entry name" value="2-enoyl-CoA Hydratase, Chain A, domain 1"/>
    <property type="match status" value="1"/>
</dbReference>
<evidence type="ECO:0000313" key="3">
    <source>
        <dbReference type="Proteomes" id="UP000647133"/>
    </source>
</evidence>
<evidence type="ECO:0000256" key="1">
    <source>
        <dbReference type="ARBA" id="ARBA00005254"/>
    </source>
</evidence>
<organism evidence="2 3">
    <name type="scientific">Echinicola arenosa</name>
    <dbReference type="NCBI Taxonomy" id="2774144"/>
    <lineage>
        <taxon>Bacteria</taxon>
        <taxon>Pseudomonadati</taxon>
        <taxon>Bacteroidota</taxon>
        <taxon>Cytophagia</taxon>
        <taxon>Cytophagales</taxon>
        <taxon>Cyclobacteriaceae</taxon>
        <taxon>Echinicola</taxon>
    </lineage>
</organism>
<sequence length="259" mass="28781">MELRHLQYHHKGTCVELVLDRPDVFNALNKKLLLELSWAFDEVKKDDGIRSVVLTGQGKAFCSGQDLKSVGGDLENIPFREIIEDLYNPLILKMRNSKKPIICKLNGVAAGAGCSLALATDIIIANKEAYLAEIFAHIGLIMDAGSNYFLLERLGYPLAFELATTGRKVYADEAEKLGLINKSVEAMNLDDVVLQFVEIYANSSASSVGLIKEMLNNAQEMNLKEVLSMEADFQERAGKSSDFKEGVMAFLEKRKPKFK</sequence>
<dbReference type="Pfam" id="PF00378">
    <property type="entry name" value="ECH_1"/>
    <property type="match status" value="1"/>
</dbReference>
<evidence type="ECO:0000313" key="2">
    <source>
        <dbReference type="EMBL" id="MBD8490429.1"/>
    </source>
</evidence>
<reference evidence="2 3" key="1">
    <citation type="submission" date="2020-09" db="EMBL/GenBank/DDBJ databases">
        <title>Echinicola sp. CAU 1574 isolated from sand of Sido Beach.</title>
        <authorList>
            <person name="Kim W."/>
        </authorList>
    </citation>
    <scope>NUCLEOTIDE SEQUENCE [LARGE SCALE GENOMIC DNA]</scope>
    <source>
        <strain evidence="2 3">CAU 1574</strain>
    </source>
</reference>
<protein>
    <submittedName>
        <fullName evidence="2">Enoyl-CoA hydratase/isomerase family protein</fullName>
    </submittedName>
</protein>
<dbReference type="EMBL" id="JACYTQ010000006">
    <property type="protein sequence ID" value="MBD8490429.1"/>
    <property type="molecule type" value="Genomic_DNA"/>
</dbReference>
<comment type="caution">
    <text evidence="2">The sequence shown here is derived from an EMBL/GenBank/DDBJ whole genome shotgun (WGS) entry which is preliminary data.</text>
</comment>
<dbReference type="PANTHER" id="PTHR43459">
    <property type="entry name" value="ENOYL-COA HYDRATASE"/>
    <property type="match status" value="1"/>
</dbReference>
<dbReference type="RefSeq" id="WP_192011299.1">
    <property type="nucleotide sequence ID" value="NZ_JACYTQ010000006.1"/>
</dbReference>
<dbReference type="Gene3D" id="1.10.12.10">
    <property type="entry name" value="Lyase 2-enoyl-coa Hydratase, Chain A, domain 2"/>
    <property type="match status" value="1"/>
</dbReference>
<comment type="similarity">
    <text evidence="1">Belongs to the enoyl-CoA hydratase/isomerase family.</text>
</comment>
<keyword evidence="3" id="KW-1185">Reference proteome</keyword>
<accession>A0ABR9AS23</accession>
<proteinExistence type="inferred from homology"/>
<dbReference type="Proteomes" id="UP000647133">
    <property type="component" value="Unassembled WGS sequence"/>
</dbReference>
<dbReference type="SUPFAM" id="SSF52096">
    <property type="entry name" value="ClpP/crotonase"/>
    <property type="match status" value="1"/>
</dbReference>
<gene>
    <name evidence="2" type="ORF">IFO69_16880</name>
</gene>
<dbReference type="InterPro" id="IPR001753">
    <property type="entry name" value="Enoyl-CoA_hydra/iso"/>
</dbReference>
<name>A0ABR9AS23_9BACT</name>
<dbReference type="PANTHER" id="PTHR43459:SF1">
    <property type="entry name" value="EG:BACN32G11.4 PROTEIN"/>
    <property type="match status" value="1"/>
</dbReference>